<dbReference type="Proteomes" id="UP000005707">
    <property type="component" value="Unassembled WGS sequence"/>
</dbReference>
<comment type="caution">
    <text evidence="2">The sequence shown here is derived from an EMBL/GenBank/DDBJ whole genome shotgun (WGS) entry which is preliminary data.</text>
</comment>
<dbReference type="eggNOG" id="ENOG50334PU">
    <property type="taxonomic scope" value="Bacteria"/>
</dbReference>
<dbReference type="AlphaFoldDB" id="U2FDE6"/>
<dbReference type="InParanoid" id="U2FDE6"/>
<evidence type="ECO:0000313" key="3">
    <source>
        <dbReference type="Proteomes" id="UP000005707"/>
    </source>
</evidence>
<organism evidence="2 3">
    <name type="scientific">Haloplasma contractile SSD-17B</name>
    <dbReference type="NCBI Taxonomy" id="1033810"/>
    <lineage>
        <taxon>Bacteria</taxon>
        <taxon>Bacillati</taxon>
        <taxon>Mycoplasmatota</taxon>
        <taxon>Mollicutes</taxon>
        <taxon>Haloplasmatales</taxon>
        <taxon>Haloplasmataceae</taxon>
        <taxon>Haloplasma</taxon>
    </lineage>
</organism>
<evidence type="ECO:0000313" key="2">
    <source>
        <dbReference type="EMBL" id="ERJ11005.1"/>
    </source>
</evidence>
<proteinExistence type="predicted"/>
<keyword evidence="3" id="KW-1185">Reference proteome</keyword>
<protein>
    <submittedName>
        <fullName evidence="2">Uncharacterized protein</fullName>
    </submittedName>
</protein>
<dbReference type="EMBL" id="AFNU02000019">
    <property type="protein sequence ID" value="ERJ11005.1"/>
    <property type="molecule type" value="Genomic_DNA"/>
</dbReference>
<sequence length="103" mass="12031">MNPIVWVGVYLPIVVLLFVILPRQQMMQKHFIKKRNKRKGVFNMTNEFIKKYIGKKCKISTGSFGTHVQGEIIAVNEHWIEVKTKKGIELINTEFIQIIKFDA</sequence>
<keyword evidence="1" id="KW-0472">Membrane</keyword>
<keyword evidence="1" id="KW-0812">Transmembrane</keyword>
<gene>
    <name evidence="2" type="ORF">HLPCO_002958</name>
</gene>
<reference evidence="2 3" key="2">
    <citation type="journal article" date="2013" name="PLoS ONE">
        <title>INDIGO - INtegrated Data Warehouse of MIcrobial GenOmes with Examples from the Red Sea Extremophiles.</title>
        <authorList>
            <person name="Alam I."/>
            <person name="Antunes A."/>
            <person name="Kamau A.A."/>
            <person name="Ba Alawi W."/>
            <person name="Kalkatawi M."/>
            <person name="Stingl U."/>
            <person name="Bajic V.B."/>
        </authorList>
    </citation>
    <scope>NUCLEOTIDE SEQUENCE [LARGE SCALE GENOMIC DNA]</scope>
    <source>
        <strain evidence="2 3">SSD-17B</strain>
    </source>
</reference>
<evidence type="ECO:0000256" key="1">
    <source>
        <dbReference type="SAM" id="Phobius"/>
    </source>
</evidence>
<name>U2FDE6_9MOLU</name>
<dbReference type="STRING" id="1033810.HLPCO_002958"/>
<dbReference type="RefSeq" id="WP_008825525.1">
    <property type="nucleotide sequence ID" value="NZ_AFNU02000019.1"/>
</dbReference>
<reference evidence="2 3" key="1">
    <citation type="journal article" date="2011" name="J. Bacteriol.">
        <title>Genome sequence of Haloplasma contractile, an unusual contractile bacterium from a deep-sea anoxic brine lake.</title>
        <authorList>
            <person name="Antunes A."/>
            <person name="Alam I."/>
            <person name="El Dorry H."/>
            <person name="Siam R."/>
            <person name="Robertson A."/>
            <person name="Bajic V.B."/>
            <person name="Stingl U."/>
        </authorList>
    </citation>
    <scope>NUCLEOTIDE SEQUENCE [LARGE SCALE GENOMIC DNA]</scope>
    <source>
        <strain evidence="2 3">SSD-17B</strain>
    </source>
</reference>
<keyword evidence="1" id="KW-1133">Transmembrane helix</keyword>
<feature type="transmembrane region" description="Helical" evidence="1">
    <location>
        <begin position="6"/>
        <end position="23"/>
    </location>
</feature>
<accession>U2FDE6</accession>